<name>A0A1K0H3D4_9BASI</name>
<accession>A0A1K0H3D4</accession>
<evidence type="ECO:0000313" key="3">
    <source>
        <dbReference type="Proteomes" id="UP000179920"/>
    </source>
</evidence>
<reference evidence="3" key="1">
    <citation type="submission" date="2016-04" db="EMBL/GenBank/DDBJ databases">
        <authorList>
            <person name="Guldener U."/>
            <person name="Guldener U."/>
        </authorList>
    </citation>
    <scope>NUCLEOTIDE SEQUENCE [LARGE SCALE GENOMIC DNA]</scope>
    <source>
        <strain evidence="3">UB2112</strain>
    </source>
</reference>
<dbReference type="AlphaFoldDB" id="A0A1K0H3D4"/>
<sequence length="323" mass="34901">MNSVVNPHFAQSCDSCTPHMTSVLPASCASGPMTRSSLNPLLPMSRTTPPAPSSPPTLATAPPACSPFNLPAADKCLSSILHLQRFHPPAQPNTTIKSPNFSASEPPARQGSLQTHFETWAALLEHYPCRSTIVQILGAISHSVNIGYHSPLRGVSRFTPNLPTDAAGLAHISCETKQRLQEGRLSVVTNTSGLVCSPIGTVPKPHSTKLRMIHHLSHPQVAPPSLLPSVNHGIAPEFVTLEYENLQLLLAFVCMTPNCLLWKGDLRNAFHHIVTCISDASLLSFALNRVAYRENALTFGGKEFSLAVQPFRRDAALDCVLLH</sequence>
<dbReference type="OrthoDB" id="3248529at2759"/>
<dbReference type="EMBL" id="LT558119">
    <property type="protein sequence ID" value="SAM77820.1"/>
    <property type="molecule type" value="Genomic_DNA"/>
</dbReference>
<feature type="region of interest" description="Disordered" evidence="1">
    <location>
        <begin position="88"/>
        <end position="109"/>
    </location>
</feature>
<evidence type="ECO:0008006" key="4">
    <source>
        <dbReference type="Google" id="ProtNLM"/>
    </source>
</evidence>
<gene>
    <name evidence="2" type="ORF">UBRO_20554</name>
</gene>
<protein>
    <recommendedName>
        <fullName evidence="4">Reverse transcriptase domain-containing protein</fullName>
    </recommendedName>
</protein>
<dbReference type="Proteomes" id="UP000179920">
    <property type="component" value="Chromosome III"/>
</dbReference>
<evidence type="ECO:0000313" key="2">
    <source>
        <dbReference type="EMBL" id="SAM77820.1"/>
    </source>
</evidence>
<feature type="region of interest" description="Disordered" evidence="1">
    <location>
        <begin position="37"/>
        <end position="60"/>
    </location>
</feature>
<feature type="compositionally biased region" description="Polar residues" evidence="1">
    <location>
        <begin position="92"/>
        <end position="103"/>
    </location>
</feature>
<organism evidence="2 3">
    <name type="scientific">Ustilago bromivora</name>
    <dbReference type="NCBI Taxonomy" id="307758"/>
    <lineage>
        <taxon>Eukaryota</taxon>
        <taxon>Fungi</taxon>
        <taxon>Dikarya</taxon>
        <taxon>Basidiomycota</taxon>
        <taxon>Ustilaginomycotina</taxon>
        <taxon>Ustilaginomycetes</taxon>
        <taxon>Ustilaginales</taxon>
        <taxon>Ustilaginaceae</taxon>
        <taxon>Ustilago</taxon>
    </lineage>
</organism>
<proteinExistence type="predicted"/>
<evidence type="ECO:0000256" key="1">
    <source>
        <dbReference type="SAM" id="MobiDB-lite"/>
    </source>
</evidence>